<dbReference type="PANTHER" id="PTHR12383">
    <property type="entry name" value="PROTEASE FAMILY S26 MITOCHONDRIAL INNER MEMBRANE PROTEASE-RELATED"/>
    <property type="match status" value="1"/>
</dbReference>
<evidence type="ECO:0000313" key="9">
    <source>
        <dbReference type="EMBL" id="OQS06994.1"/>
    </source>
</evidence>
<accession>A0A1W0A9L9</accession>
<sequence length="160" mass="17792">MSLPRWVFNGLQIGAAAYCLKKYVGDVILGLGPSMTPTIPDGTILLVDRMSLKWRPVQAGDIILAYSPVKTDASMCKRVIAMEGQIIKRRRVGDDNTEEDYIKIPPGHIWVEGDNSSMSVDSRHYGPIPLALVFGRVAYKVLFSCYSVLIVCLRFGQKFP</sequence>
<keyword evidence="4" id="KW-0496">Mitochondrion</keyword>
<evidence type="ECO:0000313" key="10">
    <source>
        <dbReference type="Proteomes" id="UP000243217"/>
    </source>
</evidence>
<reference evidence="9 10" key="1">
    <citation type="journal article" date="2014" name="Genome Biol. Evol.">
        <title>The secreted proteins of Achlya hypogyna and Thraustotheca clavata identify the ancestral oomycete secretome and reveal gene acquisitions by horizontal gene transfer.</title>
        <authorList>
            <person name="Misner I."/>
            <person name="Blouin N."/>
            <person name="Leonard G."/>
            <person name="Richards T.A."/>
            <person name="Lane C.E."/>
        </authorList>
    </citation>
    <scope>NUCLEOTIDE SEQUENCE [LARGE SCALE GENOMIC DNA]</scope>
    <source>
        <strain evidence="9 10">ATCC 34112</strain>
    </source>
</reference>
<comment type="subcellular location">
    <subcellularLocation>
        <location evidence="1">Mitochondrion inner membrane</location>
    </subcellularLocation>
</comment>
<dbReference type="AlphaFoldDB" id="A0A1W0A9L9"/>
<dbReference type="CDD" id="cd06530">
    <property type="entry name" value="S26_SPase_I"/>
    <property type="match status" value="1"/>
</dbReference>
<organism evidence="9 10">
    <name type="scientific">Thraustotheca clavata</name>
    <dbReference type="NCBI Taxonomy" id="74557"/>
    <lineage>
        <taxon>Eukaryota</taxon>
        <taxon>Sar</taxon>
        <taxon>Stramenopiles</taxon>
        <taxon>Oomycota</taxon>
        <taxon>Saprolegniomycetes</taxon>
        <taxon>Saprolegniales</taxon>
        <taxon>Achlyaceae</taxon>
        <taxon>Thraustotheca</taxon>
    </lineage>
</organism>
<evidence type="ECO:0000256" key="1">
    <source>
        <dbReference type="ARBA" id="ARBA00004273"/>
    </source>
</evidence>
<keyword evidence="3" id="KW-0378">Hydrolase</keyword>
<protein>
    <submittedName>
        <fullName evidence="9">Mitochondrial inner membrane protease subunit 1-like</fullName>
    </submittedName>
</protein>
<evidence type="ECO:0000256" key="5">
    <source>
        <dbReference type="ARBA" id="ARBA00023136"/>
    </source>
</evidence>
<keyword evidence="5" id="KW-0472">Membrane</keyword>
<dbReference type="Proteomes" id="UP000243217">
    <property type="component" value="Unassembled WGS sequence"/>
</dbReference>
<name>A0A1W0A9L9_9STRA</name>
<dbReference type="GO" id="GO:0006627">
    <property type="term" value="P:protein processing involved in protein targeting to mitochondrion"/>
    <property type="evidence" value="ECO:0007669"/>
    <property type="project" value="TreeGrafter"/>
</dbReference>
<evidence type="ECO:0000256" key="4">
    <source>
        <dbReference type="ARBA" id="ARBA00023128"/>
    </source>
</evidence>
<dbReference type="OrthoDB" id="308440at2759"/>
<evidence type="ECO:0000256" key="7">
    <source>
        <dbReference type="PIRSR" id="PIRSR600223-1"/>
    </source>
</evidence>
<dbReference type="InterPro" id="IPR052064">
    <property type="entry name" value="Mito_IMP1_subunit"/>
</dbReference>
<dbReference type="EMBL" id="JNBS01000285">
    <property type="protein sequence ID" value="OQS06994.1"/>
    <property type="molecule type" value="Genomic_DNA"/>
</dbReference>
<feature type="non-terminal residue" evidence="9">
    <location>
        <position position="160"/>
    </location>
</feature>
<dbReference type="InterPro" id="IPR019758">
    <property type="entry name" value="Pept_S26A_signal_pept_1_CS"/>
</dbReference>
<keyword evidence="9" id="KW-0645">Protease</keyword>
<gene>
    <name evidence="9" type="ORF">THRCLA_20240</name>
</gene>
<comment type="caution">
    <text evidence="9">The sequence shown here is derived from an EMBL/GenBank/DDBJ whole genome shotgun (WGS) entry which is preliminary data.</text>
</comment>
<dbReference type="InterPro" id="IPR000223">
    <property type="entry name" value="Pept_S26A_signal_pept_1"/>
</dbReference>
<dbReference type="InterPro" id="IPR036286">
    <property type="entry name" value="LexA/Signal_pep-like_sf"/>
</dbReference>
<feature type="active site" evidence="7">
    <location>
        <position position="77"/>
    </location>
</feature>
<dbReference type="PRINTS" id="PR00727">
    <property type="entry name" value="LEADERPTASE"/>
</dbReference>
<dbReference type="GO" id="GO:0004252">
    <property type="term" value="F:serine-type endopeptidase activity"/>
    <property type="evidence" value="ECO:0007669"/>
    <property type="project" value="InterPro"/>
</dbReference>
<evidence type="ECO:0000256" key="6">
    <source>
        <dbReference type="ARBA" id="ARBA00038445"/>
    </source>
</evidence>
<dbReference type="SUPFAM" id="SSF51306">
    <property type="entry name" value="LexA/Signal peptidase"/>
    <property type="match status" value="1"/>
</dbReference>
<dbReference type="PANTHER" id="PTHR12383:SF16">
    <property type="entry name" value="MITOCHONDRIAL INNER MEMBRANE PROTEASE SUBUNIT 1"/>
    <property type="match status" value="1"/>
</dbReference>
<proteinExistence type="inferred from homology"/>
<dbReference type="Pfam" id="PF10502">
    <property type="entry name" value="Peptidase_S26"/>
    <property type="match status" value="2"/>
</dbReference>
<dbReference type="Gene3D" id="2.10.109.10">
    <property type="entry name" value="Umud Fragment, subunit A"/>
    <property type="match status" value="1"/>
</dbReference>
<dbReference type="GO" id="GO:0006465">
    <property type="term" value="P:signal peptide processing"/>
    <property type="evidence" value="ECO:0007669"/>
    <property type="project" value="InterPro"/>
</dbReference>
<evidence type="ECO:0000256" key="2">
    <source>
        <dbReference type="ARBA" id="ARBA00022792"/>
    </source>
</evidence>
<keyword evidence="2" id="KW-0999">Mitochondrion inner membrane</keyword>
<keyword evidence="10" id="KW-1185">Reference proteome</keyword>
<evidence type="ECO:0000256" key="3">
    <source>
        <dbReference type="ARBA" id="ARBA00022801"/>
    </source>
</evidence>
<dbReference type="GO" id="GO:0042720">
    <property type="term" value="C:mitochondrial inner membrane peptidase complex"/>
    <property type="evidence" value="ECO:0007669"/>
    <property type="project" value="TreeGrafter"/>
</dbReference>
<feature type="active site" evidence="7">
    <location>
        <position position="34"/>
    </location>
</feature>
<dbReference type="PROSITE" id="PS00761">
    <property type="entry name" value="SPASE_I_3"/>
    <property type="match status" value="1"/>
</dbReference>
<dbReference type="InterPro" id="IPR019533">
    <property type="entry name" value="Peptidase_S26"/>
</dbReference>
<feature type="domain" description="Peptidase S26" evidence="8">
    <location>
        <begin position="6"/>
        <end position="90"/>
    </location>
</feature>
<evidence type="ECO:0000259" key="8">
    <source>
        <dbReference type="Pfam" id="PF10502"/>
    </source>
</evidence>
<dbReference type="STRING" id="74557.A0A1W0A9L9"/>
<comment type="similarity">
    <text evidence="6">Belongs to the peptidase S26 family. IMP1 subfamily.</text>
</comment>
<feature type="domain" description="Peptidase S26" evidence="8">
    <location>
        <begin position="102"/>
        <end position="139"/>
    </location>
</feature>